<dbReference type="InterPro" id="IPR053296">
    <property type="entry name" value="TSET_member_tstB"/>
</dbReference>
<dbReference type="AlphaFoldDB" id="A0A7C8YM43"/>
<accession>A0A7C8YM43</accession>
<reference evidence="2" key="1">
    <citation type="journal article" date="2013" name="J. Plant Res.">
        <title>Effect of fungi and light on seed germination of three Opuntia species from semiarid lands of central Mexico.</title>
        <authorList>
            <person name="Delgado-Sanchez P."/>
            <person name="Jimenez-Bremont J.F."/>
            <person name="Guerrero-Gonzalez Mde L."/>
            <person name="Flores J."/>
        </authorList>
    </citation>
    <scope>NUCLEOTIDE SEQUENCE</scope>
    <source>
        <tissue evidence="2">Cladode</tissue>
    </source>
</reference>
<dbReference type="EMBL" id="GISG01035025">
    <property type="protein sequence ID" value="MBA4621718.1"/>
    <property type="molecule type" value="Transcribed_RNA"/>
</dbReference>
<reference evidence="2" key="2">
    <citation type="submission" date="2020-07" db="EMBL/GenBank/DDBJ databases">
        <authorList>
            <person name="Vera ALvarez R."/>
            <person name="Arias-Moreno D.M."/>
            <person name="Jimenez-Jacinto V."/>
            <person name="Jimenez-Bremont J.F."/>
            <person name="Swaminathan K."/>
            <person name="Moose S.P."/>
            <person name="Guerrero-Gonzalez M.L."/>
            <person name="Marino-Ramirez L."/>
            <person name="Landsman D."/>
            <person name="Rodriguez-Kessler M."/>
            <person name="Delgado-Sanchez P."/>
        </authorList>
    </citation>
    <scope>NUCLEOTIDE SEQUENCE</scope>
    <source>
        <tissue evidence="2">Cladode</tissue>
    </source>
</reference>
<feature type="compositionally biased region" description="Low complexity" evidence="1">
    <location>
        <begin position="15"/>
        <end position="44"/>
    </location>
</feature>
<feature type="region of interest" description="Disordered" evidence="1">
    <location>
        <begin position="1"/>
        <end position="59"/>
    </location>
</feature>
<evidence type="ECO:0000256" key="1">
    <source>
        <dbReference type="SAM" id="MobiDB-lite"/>
    </source>
</evidence>
<sequence length="364" mass="39170">MADSSGMTLMDLITADPKAVPPASSSSSSSSAPAAGASITASSPTMPPPTALGKPVTDRKKRTTLMQIQNDTISAAKAVRANIMPQKQKKRPVSYAQLARSIHELAATSDQKNSQRQLVNHVFPKLAVYNSVDPSLAPSLLMLNQQCEDRSVLRYVYYYLARILSDTGSQGLSTGGGIPTPNWDALADIDAVGGVTRADVVPRIVQQLTTESLNEDVEFHARRLQALKALTYAPSSDSEILMKVYEIVFAILDKVADGPYKPKKGIFGTKGGDKEFIIRSNLQYAAISALRRLPLDPGNPVFLQRAAQGISFADPIAVRHSLEILSELAARDPYAVAMTLGKQVSSGGIPVIFNIELLCFCRLS</sequence>
<dbReference type="PANTHER" id="PTHR48151">
    <property type="entry name" value="SH3 DOMAIN-CONTAINING PROTEIN"/>
    <property type="match status" value="1"/>
</dbReference>
<name>A0A7C8YM43_OPUST</name>
<organism evidence="2">
    <name type="scientific">Opuntia streptacantha</name>
    <name type="common">Prickly pear cactus</name>
    <name type="synonym">Opuntia cardona</name>
    <dbReference type="NCBI Taxonomy" id="393608"/>
    <lineage>
        <taxon>Eukaryota</taxon>
        <taxon>Viridiplantae</taxon>
        <taxon>Streptophyta</taxon>
        <taxon>Embryophyta</taxon>
        <taxon>Tracheophyta</taxon>
        <taxon>Spermatophyta</taxon>
        <taxon>Magnoliopsida</taxon>
        <taxon>eudicotyledons</taxon>
        <taxon>Gunneridae</taxon>
        <taxon>Pentapetalae</taxon>
        <taxon>Caryophyllales</taxon>
        <taxon>Cactineae</taxon>
        <taxon>Cactaceae</taxon>
        <taxon>Opuntioideae</taxon>
        <taxon>Opuntia</taxon>
    </lineage>
</organism>
<evidence type="ECO:0000313" key="2">
    <source>
        <dbReference type="EMBL" id="MBA4621718.1"/>
    </source>
</evidence>
<dbReference type="PANTHER" id="PTHR48151:SF3">
    <property type="entry name" value="SH3 DOMAIN-CONTAINING PROTEIN"/>
    <property type="match status" value="1"/>
</dbReference>
<protein>
    <submittedName>
        <fullName evidence="2">Uncharacterized protein</fullName>
    </submittedName>
</protein>
<proteinExistence type="predicted"/>